<accession>A0A5M8NYG1</accession>
<evidence type="ECO:0000313" key="3">
    <source>
        <dbReference type="Proteomes" id="UP000324575"/>
    </source>
</evidence>
<protein>
    <submittedName>
        <fullName evidence="2">Uncharacterized protein</fullName>
    </submittedName>
</protein>
<dbReference type="AlphaFoldDB" id="A0A5M8NYG1"/>
<reference evidence="2 3" key="1">
    <citation type="submission" date="2019-03" db="EMBL/GenBank/DDBJ databases">
        <title>Single cell metagenomics reveals metabolic interactions within the superorganism composed of flagellate Streblomastix strix and complex community of Bacteroidetes bacteria on its surface.</title>
        <authorList>
            <person name="Treitli S.C."/>
            <person name="Kolisko M."/>
            <person name="Husnik F."/>
            <person name="Keeling P."/>
            <person name="Hampl V."/>
        </authorList>
    </citation>
    <scope>NUCLEOTIDE SEQUENCE [LARGE SCALE GENOMIC DNA]</scope>
    <source>
        <strain evidence="2">St1</strain>
    </source>
</reference>
<dbReference type="Proteomes" id="UP000324575">
    <property type="component" value="Unassembled WGS sequence"/>
</dbReference>
<evidence type="ECO:0000256" key="1">
    <source>
        <dbReference type="SAM" id="SignalP"/>
    </source>
</evidence>
<keyword evidence="1" id="KW-0732">Signal</keyword>
<comment type="caution">
    <text evidence="2">The sequence shown here is derived from an EMBL/GenBank/DDBJ whole genome shotgun (WGS) entry which is preliminary data.</text>
</comment>
<feature type="signal peptide" evidence="1">
    <location>
        <begin position="1"/>
        <end position="21"/>
    </location>
</feature>
<name>A0A5M8NYG1_9BACT</name>
<sequence length="79" mass="8847">MKKTILFIIACTFTSMSFAQAQVIFDGEDSNNPWWNVGGATVEVVDWLQKDVVNGSNYGATIWHVDENDPWLAVALRLT</sequence>
<evidence type="ECO:0000313" key="2">
    <source>
        <dbReference type="EMBL" id="KAA6300695.1"/>
    </source>
</evidence>
<proteinExistence type="predicted"/>
<organism evidence="2 3">
    <name type="scientific">Candidatus Ordinivivax streblomastigis</name>
    <dbReference type="NCBI Taxonomy" id="2540710"/>
    <lineage>
        <taxon>Bacteria</taxon>
        <taxon>Pseudomonadati</taxon>
        <taxon>Bacteroidota</taxon>
        <taxon>Bacteroidia</taxon>
        <taxon>Bacteroidales</taxon>
        <taxon>Candidatus Ordinivivax</taxon>
    </lineage>
</organism>
<dbReference type="EMBL" id="SNRX01000054">
    <property type="protein sequence ID" value="KAA6300695.1"/>
    <property type="molecule type" value="Genomic_DNA"/>
</dbReference>
<feature type="chain" id="PRO_5024441582" evidence="1">
    <location>
        <begin position="22"/>
        <end position="79"/>
    </location>
</feature>
<gene>
    <name evidence="2" type="ORF">EZS26_003159</name>
</gene>